<keyword evidence="1" id="KW-0472">Membrane</keyword>
<keyword evidence="3" id="KW-1185">Reference proteome</keyword>
<keyword evidence="1" id="KW-1133">Transmembrane helix</keyword>
<dbReference type="Proteomes" id="UP000600026">
    <property type="component" value="Unassembled WGS sequence"/>
</dbReference>
<organism evidence="2 3">
    <name type="scientific">Streptomyces xanthophaeus</name>
    <dbReference type="NCBI Taxonomy" id="67385"/>
    <lineage>
        <taxon>Bacteria</taxon>
        <taxon>Bacillati</taxon>
        <taxon>Actinomycetota</taxon>
        <taxon>Actinomycetes</taxon>
        <taxon>Kitasatosporales</taxon>
        <taxon>Streptomycetaceae</taxon>
        <taxon>Streptomyces</taxon>
    </lineage>
</organism>
<protein>
    <submittedName>
        <fullName evidence="2">Uncharacterized protein</fullName>
    </submittedName>
</protein>
<dbReference type="AlphaFoldDB" id="A0A919GWN0"/>
<feature type="transmembrane region" description="Helical" evidence="1">
    <location>
        <begin position="67"/>
        <end position="85"/>
    </location>
</feature>
<evidence type="ECO:0000313" key="3">
    <source>
        <dbReference type="Proteomes" id="UP000600026"/>
    </source>
</evidence>
<reference evidence="2" key="1">
    <citation type="submission" date="2020-09" db="EMBL/GenBank/DDBJ databases">
        <title>Whole genome shotgun sequence of Streptomyces xanthophaeus NBRC 12829.</title>
        <authorList>
            <person name="Komaki H."/>
            <person name="Tamura T."/>
        </authorList>
    </citation>
    <scope>NUCLEOTIDE SEQUENCE</scope>
    <source>
        <strain evidence="2">NBRC 12829</strain>
    </source>
</reference>
<sequence length="174" mass="18145">MGSYQERRFVPRGGVDGLGLGAARGSHAVSGVTGAVAQVGRRLLIGLCVGVLVALAFIRPPEAPAKAIGTAALLLAVLGLVWLWRQLAARLGLSRCYLFAGGLVVTGPLGRVRAVVPWTEVTSLHQMSTQSLLMAFHRVELVRRGARTLALVILGLDPALVPALLAQAAENGIS</sequence>
<keyword evidence="1" id="KW-0812">Transmembrane</keyword>
<evidence type="ECO:0000313" key="2">
    <source>
        <dbReference type="EMBL" id="GHI85304.1"/>
    </source>
</evidence>
<proteinExistence type="predicted"/>
<gene>
    <name evidence="2" type="ORF">Sxan_26680</name>
</gene>
<accession>A0A919GWN0</accession>
<feature type="transmembrane region" description="Helical" evidence="1">
    <location>
        <begin position="43"/>
        <end position="61"/>
    </location>
</feature>
<name>A0A919GWN0_9ACTN</name>
<comment type="caution">
    <text evidence="2">The sequence shown here is derived from an EMBL/GenBank/DDBJ whole genome shotgun (WGS) entry which is preliminary data.</text>
</comment>
<evidence type="ECO:0000256" key="1">
    <source>
        <dbReference type="SAM" id="Phobius"/>
    </source>
</evidence>
<dbReference type="EMBL" id="BNEE01000006">
    <property type="protein sequence ID" value="GHI85304.1"/>
    <property type="molecule type" value="Genomic_DNA"/>
</dbReference>